<evidence type="ECO:0000313" key="3">
    <source>
        <dbReference type="Proteomes" id="UP000727071"/>
    </source>
</evidence>
<reference evidence="2" key="1">
    <citation type="submission" date="2021-05" db="EMBL/GenBank/DDBJ databases">
        <title>Pangenome of Leuconostoc gelidum warrants species status for Leuconostoc gelidum subsp. gasicomitatum.</title>
        <authorList>
            <person name="Johansson P."/>
            <person name="Sade E."/>
            <person name="Hultman J."/>
            <person name="Auvinen P."/>
            <person name="Bjorkroth J."/>
        </authorList>
    </citation>
    <scope>NUCLEOTIDE SEQUENCE</scope>
    <source>
        <strain evidence="2">C220d</strain>
    </source>
</reference>
<keyword evidence="1" id="KW-0472">Membrane</keyword>
<organism evidence="2 3">
    <name type="scientific">Leuconostoc gelidum subsp. gelidum</name>
    <dbReference type="NCBI Taxonomy" id="1607839"/>
    <lineage>
        <taxon>Bacteria</taxon>
        <taxon>Bacillati</taxon>
        <taxon>Bacillota</taxon>
        <taxon>Bacilli</taxon>
        <taxon>Lactobacillales</taxon>
        <taxon>Lactobacillaceae</taxon>
        <taxon>Leuconostoc</taxon>
        <taxon>Leuconostoc gelidum group</taxon>
    </lineage>
</organism>
<feature type="transmembrane region" description="Helical" evidence="1">
    <location>
        <begin position="32"/>
        <end position="50"/>
    </location>
</feature>
<name>A0AB35FZP7_LEUGE</name>
<dbReference type="AlphaFoldDB" id="A0AB35FZP7"/>
<evidence type="ECO:0008006" key="4">
    <source>
        <dbReference type="Google" id="ProtNLM"/>
    </source>
</evidence>
<keyword evidence="1" id="KW-0812">Transmembrane</keyword>
<evidence type="ECO:0000256" key="1">
    <source>
        <dbReference type="SAM" id="Phobius"/>
    </source>
</evidence>
<gene>
    <name evidence="2" type="ORF">KII88_05660</name>
</gene>
<comment type="caution">
    <text evidence="2">The sequence shown here is derived from an EMBL/GenBank/DDBJ whole genome shotgun (WGS) entry which is preliminary data.</text>
</comment>
<sequence length="184" mass="21657">MKSFVLTIGSFSILWIYLLIIAILQVLNHNEVFFYITLILILSLIMLIDYNQVKKIVNYTTDIKHNAGLTQFINIKIERKIGLDFIVANIFPLMDLDIFSKISSSVYCNKLILIFILLLIVTYSRNFAFNPYLYILGYRVYKSQDFSSILLLKKKDYGNKSEFQEKLYFEEIENSDIFILKKDD</sequence>
<dbReference type="EMBL" id="JAHBFV010000017">
    <property type="protein sequence ID" value="MBZ6016014.1"/>
    <property type="molecule type" value="Genomic_DNA"/>
</dbReference>
<keyword evidence="1" id="KW-1133">Transmembrane helix</keyword>
<accession>A0AB35FZP7</accession>
<proteinExistence type="predicted"/>
<dbReference type="Proteomes" id="UP000727071">
    <property type="component" value="Unassembled WGS sequence"/>
</dbReference>
<evidence type="ECO:0000313" key="2">
    <source>
        <dbReference type="EMBL" id="MBZ6016014.1"/>
    </source>
</evidence>
<feature type="transmembrane region" description="Helical" evidence="1">
    <location>
        <begin position="5"/>
        <end position="26"/>
    </location>
</feature>
<protein>
    <recommendedName>
        <fullName evidence="4">Integral membrane protein</fullName>
    </recommendedName>
</protein>
<feature type="transmembrane region" description="Helical" evidence="1">
    <location>
        <begin position="111"/>
        <end position="135"/>
    </location>
</feature>
<dbReference type="RefSeq" id="WP_224155283.1">
    <property type="nucleotide sequence ID" value="NZ_JAHBFV010000017.1"/>
</dbReference>